<dbReference type="EMBL" id="JYDL01000002">
    <property type="protein sequence ID" value="KRX27838.1"/>
    <property type="molecule type" value="Genomic_DNA"/>
</dbReference>
<evidence type="ECO:0000313" key="1">
    <source>
        <dbReference type="EMBL" id="KRX27838.1"/>
    </source>
</evidence>
<comment type="caution">
    <text evidence="1">The sequence shown here is derived from an EMBL/GenBank/DDBJ whole genome shotgun (WGS) entry which is preliminary data.</text>
</comment>
<evidence type="ECO:0000313" key="2">
    <source>
        <dbReference type="Proteomes" id="UP000054630"/>
    </source>
</evidence>
<dbReference type="AlphaFoldDB" id="A0A0V0SM54"/>
<organism evidence="1 2">
    <name type="scientific">Trichinella nelsoni</name>
    <dbReference type="NCBI Taxonomy" id="6336"/>
    <lineage>
        <taxon>Eukaryota</taxon>
        <taxon>Metazoa</taxon>
        <taxon>Ecdysozoa</taxon>
        <taxon>Nematoda</taxon>
        <taxon>Enoplea</taxon>
        <taxon>Dorylaimia</taxon>
        <taxon>Trichinellida</taxon>
        <taxon>Trichinellidae</taxon>
        <taxon>Trichinella</taxon>
    </lineage>
</organism>
<protein>
    <submittedName>
        <fullName evidence="1">Uncharacterized protein</fullName>
    </submittedName>
</protein>
<sequence length="111" mass="12467">MDCTAFEPNKALLIIAFHVSNGYEWLIGLQTLVLSSFYQAFQPVSPHRSQDFLLQLLGFSTCFASQKSESTNEYERLIGLQTLVRASFYNVQAFQPVSPHRSQSALTNMSG</sequence>
<gene>
    <name evidence="1" type="ORF">T07_5769</name>
</gene>
<accession>A0A0V0SM54</accession>
<proteinExistence type="predicted"/>
<keyword evidence="2" id="KW-1185">Reference proteome</keyword>
<reference evidence="1 2" key="1">
    <citation type="submission" date="2015-01" db="EMBL/GenBank/DDBJ databases">
        <title>Evolution of Trichinella species and genotypes.</title>
        <authorList>
            <person name="Korhonen P.K."/>
            <person name="Edoardo P."/>
            <person name="Giuseppe L.R."/>
            <person name="Gasser R.B."/>
        </authorList>
    </citation>
    <scope>NUCLEOTIDE SEQUENCE [LARGE SCALE GENOMIC DNA]</scope>
    <source>
        <strain evidence="1">ISS37</strain>
    </source>
</reference>
<dbReference type="Proteomes" id="UP000054630">
    <property type="component" value="Unassembled WGS sequence"/>
</dbReference>
<name>A0A0V0SM54_9BILA</name>